<name>A0A6C0EHB2_9ZZZZ</name>
<reference evidence="1" key="1">
    <citation type="journal article" date="2020" name="Nature">
        <title>Giant virus diversity and host interactions through global metagenomics.</title>
        <authorList>
            <person name="Schulz F."/>
            <person name="Roux S."/>
            <person name="Paez-Espino D."/>
            <person name="Jungbluth S."/>
            <person name="Walsh D.A."/>
            <person name="Denef V.J."/>
            <person name="McMahon K.D."/>
            <person name="Konstantinidis K.T."/>
            <person name="Eloe-Fadrosh E.A."/>
            <person name="Kyrpides N.C."/>
            <person name="Woyke T."/>
        </authorList>
    </citation>
    <scope>NUCLEOTIDE SEQUENCE</scope>
    <source>
        <strain evidence="1">GVMAG-M-3300023179-2</strain>
    </source>
</reference>
<evidence type="ECO:0000313" key="1">
    <source>
        <dbReference type="EMBL" id="QHT26715.1"/>
    </source>
</evidence>
<accession>A0A6C0EHB2</accession>
<proteinExistence type="predicted"/>
<dbReference type="EMBL" id="MN739801">
    <property type="protein sequence ID" value="QHT26715.1"/>
    <property type="molecule type" value="Genomic_DNA"/>
</dbReference>
<evidence type="ECO:0008006" key="2">
    <source>
        <dbReference type="Google" id="ProtNLM"/>
    </source>
</evidence>
<dbReference type="AlphaFoldDB" id="A0A6C0EHB2"/>
<organism evidence="1">
    <name type="scientific">viral metagenome</name>
    <dbReference type="NCBI Taxonomy" id="1070528"/>
    <lineage>
        <taxon>unclassified sequences</taxon>
        <taxon>metagenomes</taxon>
        <taxon>organismal metagenomes</taxon>
    </lineage>
</organism>
<protein>
    <recommendedName>
        <fullName evidence="2">DUF4406 domain-containing protein</fullName>
    </recommendedName>
</protein>
<sequence>MDNHKIITLCGSTKFKSAFDTANLNLTLAGKIILQPGCFMHFDNIKITDEQKEKLDLLHKEKIMMSDCIYVLNVDNYIGSSTKSEIEYAQENNKPIYYLQ</sequence>